<accession>A0A8T4L5W2</accession>
<comment type="caution">
    <text evidence="2">The sequence shown here is derived from an EMBL/GenBank/DDBJ whole genome shotgun (WGS) entry which is preliminary data.</text>
</comment>
<proteinExistence type="predicted"/>
<evidence type="ECO:0000313" key="3">
    <source>
        <dbReference type="Proteomes" id="UP000675968"/>
    </source>
</evidence>
<dbReference type="Pfam" id="PF04967">
    <property type="entry name" value="HTH_10"/>
    <property type="match status" value="1"/>
</dbReference>
<sequence length="226" mass="26497">MKSSFQGWCFEVWIAEFKVWHKGSPLLPLSEKYDVHMFSQYLNTFEENGQPKLMRLAKFWGVDKEKAISELLNHPDSDVIHREGDVVFFAQKAIRSFHTLVADKTVFFLGPVLEEKGFQWWKVGSNKKENLTRLLEKIQKQKIYATAELVSIKNRKTGFVSFSSVPQVDAQDLDWWHRALDEGYYEYPRKISLESLAKKIGVPYTTLKDHLRRTENQLMHQIAQET</sequence>
<feature type="domain" description="HTH bat-type" evidence="1">
    <location>
        <begin position="178"/>
        <end position="219"/>
    </location>
</feature>
<protein>
    <submittedName>
        <fullName evidence="2">Helix-turn-helix domain-containing protein</fullName>
    </submittedName>
</protein>
<name>A0A8T4L5W2_9ARCH</name>
<evidence type="ECO:0000259" key="1">
    <source>
        <dbReference type="Pfam" id="PF04967"/>
    </source>
</evidence>
<reference evidence="2" key="1">
    <citation type="submission" date="2021-03" db="EMBL/GenBank/DDBJ databases">
        <authorList>
            <person name="Jaffe A."/>
        </authorList>
    </citation>
    <scope>NUCLEOTIDE SEQUENCE</scope>
    <source>
        <strain evidence="2">RIFCSPLOWO2_01_FULL_AR10_48_17</strain>
    </source>
</reference>
<dbReference type="PANTHER" id="PTHR34236:SF1">
    <property type="entry name" value="DIMETHYL SULFOXIDE REDUCTASE TRANSCRIPTIONAL ACTIVATOR"/>
    <property type="match status" value="1"/>
</dbReference>
<dbReference type="InterPro" id="IPR007050">
    <property type="entry name" value="HTH_bacterioopsin"/>
</dbReference>
<dbReference type="Proteomes" id="UP000675968">
    <property type="component" value="Unassembled WGS sequence"/>
</dbReference>
<organism evidence="2 3">
    <name type="scientific">Candidatus Iainarchaeum sp</name>
    <dbReference type="NCBI Taxonomy" id="3101447"/>
    <lineage>
        <taxon>Archaea</taxon>
        <taxon>Candidatus Iainarchaeota</taxon>
        <taxon>Candidatus Iainarchaeia</taxon>
        <taxon>Candidatus Iainarchaeales</taxon>
        <taxon>Candidatus Iainarchaeaceae</taxon>
        <taxon>Candidatus Iainarchaeum</taxon>
    </lineage>
</organism>
<evidence type="ECO:0000313" key="2">
    <source>
        <dbReference type="EMBL" id="MBS3061924.1"/>
    </source>
</evidence>
<reference evidence="2" key="2">
    <citation type="submission" date="2021-05" db="EMBL/GenBank/DDBJ databases">
        <title>Protein family content uncovers lineage relationships and bacterial pathway maintenance mechanisms in DPANN archaea.</title>
        <authorList>
            <person name="Castelle C.J."/>
            <person name="Meheust R."/>
            <person name="Jaffe A.L."/>
            <person name="Seitz K."/>
            <person name="Gong X."/>
            <person name="Baker B.J."/>
            <person name="Banfield J.F."/>
        </authorList>
    </citation>
    <scope>NUCLEOTIDE SEQUENCE</scope>
    <source>
        <strain evidence="2">RIFCSPLOWO2_01_FULL_AR10_48_17</strain>
    </source>
</reference>
<gene>
    <name evidence="2" type="ORF">J4215_05065</name>
</gene>
<dbReference type="EMBL" id="JAGVWC010000011">
    <property type="protein sequence ID" value="MBS3061924.1"/>
    <property type="molecule type" value="Genomic_DNA"/>
</dbReference>
<dbReference type="AlphaFoldDB" id="A0A8T4L5W2"/>
<dbReference type="PANTHER" id="PTHR34236">
    <property type="entry name" value="DIMETHYL SULFOXIDE REDUCTASE TRANSCRIPTIONAL ACTIVATOR"/>
    <property type="match status" value="1"/>
</dbReference>